<reference evidence="1" key="2">
    <citation type="journal article" date="2021" name="PeerJ">
        <title>Extensive microbial diversity within the chicken gut microbiome revealed by metagenomics and culture.</title>
        <authorList>
            <person name="Gilroy R."/>
            <person name="Ravi A."/>
            <person name="Getino M."/>
            <person name="Pursley I."/>
            <person name="Horton D.L."/>
            <person name="Alikhan N.F."/>
            <person name="Baker D."/>
            <person name="Gharbi K."/>
            <person name="Hall N."/>
            <person name="Watson M."/>
            <person name="Adriaenssens E.M."/>
            <person name="Foster-Nyarko E."/>
            <person name="Jarju S."/>
            <person name="Secka A."/>
            <person name="Antonio M."/>
            <person name="Oren A."/>
            <person name="Chaudhuri R.R."/>
            <person name="La Ragione R."/>
            <person name="Hildebrand F."/>
            <person name="Pallen M.J."/>
        </authorList>
    </citation>
    <scope>NUCLEOTIDE SEQUENCE</scope>
    <source>
        <strain evidence="1">CHK157-1446</strain>
    </source>
</reference>
<dbReference type="Proteomes" id="UP000823982">
    <property type="component" value="Unassembled WGS sequence"/>
</dbReference>
<organism evidence="1 2">
    <name type="scientific">Candidatus Faeciplasma gallinarum</name>
    <dbReference type="NCBI Taxonomy" id="2840799"/>
    <lineage>
        <taxon>Bacteria</taxon>
        <taxon>Bacillati</taxon>
        <taxon>Bacillota</taxon>
        <taxon>Clostridia</taxon>
        <taxon>Eubacteriales</taxon>
        <taxon>Oscillospiraceae</taxon>
        <taxon>Oscillospiraceae incertae sedis</taxon>
        <taxon>Candidatus Faeciplasma</taxon>
    </lineage>
</organism>
<evidence type="ECO:0000313" key="2">
    <source>
        <dbReference type="Proteomes" id="UP000823982"/>
    </source>
</evidence>
<protein>
    <submittedName>
        <fullName evidence="1">Uncharacterized protein</fullName>
    </submittedName>
</protein>
<name>A0A9D1EQ29_9FIRM</name>
<gene>
    <name evidence="1" type="ORF">IAD01_06945</name>
</gene>
<dbReference type="AlphaFoldDB" id="A0A9D1EQ29"/>
<proteinExistence type="predicted"/>
<evidence type="ECO:0000313" key="1">
    <source>
        <dbReference type="EMBL" id="HIS25120.1"/>
    </source>
</evidence>
<comment type="caution">
    <text evidence="1">The sequence shown here is derived from an EMBL/GenBank/DDBJ whole genome shotgun (WGS) entry which is preliminary data.</text>
</comment>
<dbReference type="EMBL" id="DVIR01000063">
    <property type="protein sequence ID" value="HIS25120.1"/>
    <property type="molecule type" value="Genomic_DNA"/>
</dbReference>
<accession>A0A9D1EQ29</accession>
<reference evidence="1" key="1">
    <citation type="submission" date="2020-10" db="EMBL/GenBank/DDBJ databases">
        <authorList>
            <person name="Gilroy R."/>
        </authorList>
    </citation>
    <scope>NUCLEOTIDE SEQUENCE</scope>
    <source>
        <strain evidence="1">CHK157-1446</strain>
    </source>
</reference>
<sequence length="104" mass="11691">MGLFKKKNKYTASKKELMRINGKSIQYAVERVDGMERVLGKDGGIIVLDDVIVVMCEAHEVFLCKIDGSTVGELMSGNGVEIRGIDCNTGEYRHVIAHYSYYRK</sequence>